<accession>A0ABS4IPK7</accession>
<evidence type="ECO:0000313" key="6">
    <source>
        <dbReference type="Proteomes" id="UP001519287"/>
    </source>
</evidence>
<organism evidence="5 6">
    <name type="scientific">Paenibacillus eucommiae</name>
    <dbReference type="NCBI Taxonomy" id="1355755"/>
    <lineage>
        <taxon>Bacteria</taxon>
        <taxon>Bacillati</taxon>
        <taxon>Bacillota</taxon>
        <taxon>Bacilli</taxon>
        <taxon>Bacillales</taxon>
        <taxon>Paenibacillaceae</taxon>
        <taxon>Paenibacillus</taxon>
    </lineage>
</organism>
<reference evidence="5 6" key="1">
    <citation type="submission" date="2021-03" db="EMBL/GenBank/DDBJ databases">
        <title>Genomic Encyclopedia of Type Strains, Phase IV (KMG-IV): sequencing the most valuable type-strain genomes for metagenomic binning, comparative biology and taxonomic classification.</title>
        <authorList>
            <person name="Goeker M."/>
        </authorList>
    </citation>
    <scope>NUCLEOTIDE SEQUENCE [LARGE SCALE GENOMIC DNA]</scope>
    <source>
        <strain evidence="5 6">DSM 26048</strain>
    </source>
</reference>
<dbReference type="InterPro" id="IPR050147">
    <property type="entry name" value="Ser/Thr_Dehydratase"/>
</dbReference>
<dbReference type="GO" id="GO:0004795">
    <property type="term" value="F:threonine synthase activity"/>
    <property type="evidence" value="ECO:0007669"/>
    <property type="project" value="UniProtKB-EC"/>
</dbReference>
<dbReference type="InterPro" id="IPR036052">
    <property type="entry name" value="TrpB-like_PALP_sf"/>
</dbReference>
<dbReference type="Pfam" id="PF00291">
    <property type="entry name" value="PALP"/>
    <property type="match status" value="1"/>
</dbReference>
<sequence>MIRSNKSGIWKYEALLPNISTDNQVTLGEGNTPLVKSRNIGRELGLNHLYYKLESANPTGSYKDRIAAVGVSWALEQGKEACIGTTSGNAGASIAAYAASSGLPYHLLVLESILEAKLMQVVVYDAQVKKIKGFGESAAVGSKVFTYIDEQSVKNNWEVLITAFKFNPTAMMGVKTISYELFNDFGGQSPDAVFIPVGGGGLFTGIAKGFEDVVQHEKDARFPSLVAVQSAGCSNIVQAWKLGEAEPVPGDSTSQISGLQVPNSLDGKEVLEVLNAGNGWGESVPDTSTWSWQERLASRDGILCEPASAITMAAVEQALQAGRIHKDSVVVCVISGAGYKDMGRVQAIVNTKNEVPLVEIDSLLS</sequence>
<dbReference type="Gene3D" id="3.40.50.1100">
    <property type="match status" value="2"/>
</dbReference>
<comment type="cofactor">
    <cofactor evidence="1">
        <name>pyridoxal 5'-phosphate</name>
        <dbReference type="ChEBI" id="CHEBI:597326"/>
    </cofactor>
</comment>
<dbReference type="PANTHER" id="PTHR48078">
    <property type="entry name" value="THREONINE DEHYDRATASE, MITOCHONDRIAL-RELATED"/>
    <property type="match status" value="1"/>
</dbReference>
<evidence type="ECO:0000256" key="2">
    <source>
        <dbReference type="ARBA" id="ARBA00022898"/>
    </source>
</evidence>
<dbReference type="EC" id="4.2.3.1" evidence="5"/>
<dbReference type="PANTHER" id="PTHR48078:SF6">
    <property type="entry name" value="L-THREONINE DEHYDRATASE CATABOLIC TDCB"/>
    <property type="match status" value="1"/>
</dbReference>
<proteinExistence type="predicted"/>
<name>A0ABS4IPK7_9BACL</name>
<dbReference type="Proteomes" id="UP001519287">
    <property type="component" value="Unassembled WGS sequence"/>
</dbReference>
<dbReference type="SUPFAM" id="SSF53686">
    <property type="entry name" value="Tryptophan synthase beta subunit-like PLP-dependent enzymes"/>
    <property type="match status" value="1"/>
</dbReference>
<protein>
    <submittedName>
        <fullName evidence="5">Threonine synthase</fullName>
        <ecNumber evidence="5">4.2.3.1</ecNumber>
    </submittedName>
</protein>
<keyword evidence="2" id="KW-0663">Pyridoxal phosphate</keyword>
<dbReference type="RefSeq" id="WP_209968624.1">
    <property type="nucleotide sequence ID" value="NZ_JAGGLB010000001.1"/>
</dbReference>
<gene>
    <name evidence="5" type="ORF">J2Z66_000154</name>
</gene>
<evidence type="ECO:0000313" key="5">
    <source>
        <dbReference type="EMBL" id="MBP1988559.1"/>
    </source>
</evidence>
<evidence type="ECO:0000256" key="3">
    <source>
        <dbReference type="ARBA" id="ARBA00023239"/>
    </source>
</evidence>
<dbReference type="InterPro" id="IPR001926">
    <property type="entry name" value="TrpB-like_PALP"/>
</dbReference>
<dbReference type="EMBL" id="JAGGLB010000001">
    <property type="protein sequence ID" value="MBP1988559.1"/>
    <property type="molecule type" value="Genomic_DNA"/>
</dbReference>
<feature type="domain" description="Tryptophan synthase beta chain-like PALP" evidence="4">
    <location>
        <begin position="25"/>
        <end position="336"/>
    </location>
</feature>
<evidence type="ECO:0000259" key="4">
    <source>
        <dbReference type="Pfam" id="PF00291"/>
    </source>
</evidence>
<comment type="caution">
    <text evidence="5">The sequence shown here is derived from an EMBL/GenBank/DDBJ whole genome shotgun (WGS) entry which is preliminary data.</text>
</comment>
<keyword evidence="3 5" id="KW-0456">Lyase</keyword>
<keyword evidence="6" id="KW-1185">Reference proteome</keyword>
<evidence type="ECO:0000256" key="1">
    <source>
        <dbReference type="ARBA" id="ARBA00001933"/>
    </source>
</evidence>